<dbReference type="AlphaFoldDB" id="A0AAD7WST0"/>
<keyword evidence="3" id="KW-1185">Reference proteome</keyword>
<dbReference type="PROSITE" id="PS51257">
    <property type="entry name" value="PROKAR_LIPOPROTEIN"/>
    <property type="match status" value="1"/>
</dbReference>
<sequence>MCLHRKSLEGFTVSATVVKSVTRGTPLGGNLALACHLASQLYAAWLRQTGPEGDIWHGSPELLVKRPSMPTGLPQPRPSTACRGSAGVWMPGGRRQAACNSGSARAEDQSSGF</sequence>
<feature type="compositionally biased region" description="Polar residues" evidence="1">
    <location>
        <begin position="98"/>
        <end position="113"/>
    </location>
</feature>
<evidence type="ECO:0000256" key="1">
    <source>
        <dbReference type="SAM" id="MobiDB-lite"/>
    </source>
</evidence>
<gene>
    <name evidence="2" type="ORF">AAFF_G00293150</name>
</gene>
<proteinExistence type="predicted"/>
<feature type="region of interest" description="Disordered" evidence="1">
    <location>
        <begin position="66"/>
        <end position="113"/>
    </location>
</feature>
<evidence type="ECO:0000313" key="3">
    <source>
        <dbReference type="Proteomes" id="UP001221898"/>
    </source>
</evidence>
<name>A0AAD7WST0_9TELE</name>
<accession>A0AAD7WST0</accession>
<comment type="caution">
    <text evidence="2">The sequence shown here is derived from an EMBL/GenBank/DDBJ whole genome shotgun (WGS) entry which is preliminary data.</text>
</comment>
<dbReference type="Proteomes" id="UP001221898">
    <property type="component" value="Unassembled WGS sequence"/>
</dbReference>
<reference evidence="2" key="1">
    <citation type="journal article" date="2023" name="Science">
        <title>Genome structures resolve the early diversification of teleost fishes.</title>
        <authorList>
            <person name="Parey E."/>
            <person name="Louis A."/>
            <person name="Montfort J."/>
            <person name="Bouchez O."/>
            <person name="Roques C."/>
            <person name="Iampietro C."/>
            <person name="Lluch J."/>
            <person name="Castinel A."/>
            <person name="Donnadieu C."/>
            <person name="Desvignes T."/>
            <person name="Floi Bucao C."/>
            <person name="Jouanno E."/>
            <person name="Wen M."/>
            <person name="Mejri S."/>
            <person name="Dirks R."/>
            <person name="Jansen H."/>
            <person name="Henkel C."/>
            <person name="Chen W.J."/>
            <person name="Zahm M."/>
            <person name="Cabau C."/>
            <person name="Klopp C."/>
            <person name="Thompson A.W."/>
            <person name="Robinson-Rechavi M."/>
            <person name="Braasch I."/>
            <person name="Lecointre G."/>
            <person name="Bobe J."/>
            <person name="Postlethwait J.H."/>
            <person name="Berthelot C."/>
            <person name="Roest Crollius H."/>
            <person name="Guiguen Y."/>
        </authorList>
    </citation>
    <scope>NUCLEOTIDE SEQUENCE</scope>
    <source>
        <strain evidence="2">NC1722</strain>
    </source>
</reference>
<dbReference type="EMBL" id="JAINUG010000041">
    <property type="protein sequence ID" value="KAJ8407039.1"/>
    <property type="molecule type" value="Genomic_DNA"/>
</dbReference>
<protein>
    <submittedName>
        <fullName evidence="2">Uncharacterized protein</fullName>
    </submittedName>
</protein>
<organism evidence="2 3">
    <name type="scientific">Aldrovandia affinis</name>
    <dbReference type="NCBI Taxonomy" id="143900"/>
    <lineage>
        <taxon>Eukaryota</taxon>
        <taxon>Metazoa</taxon>
        <taxon>Chordata</taxon>
        <taxon>Craniata</taxon>
        <taxon>Vertebrata</taxon>
        <taxon>Euteleostomi</taxon>
        <taxon>Actinopterygii</taxon>
        <taxon>Neopterygii</taxon>
        <taxon>Teleostei</taxon>
        <taxon>Notacanthiformes</taxon>
        <taxon>Halosauridae</taxon>
        <taxon>Aldrovandia</taxon>
    </lineage>
</organism>
<evidence type="ECO:0000313" key="2">
    <source>
        <dbReference type="EMBL" id="KAJ8407039.1"/>
    </source>
</evidence>